<evidence type="ECO:0000256" key="1">
    <source>
        <dbReference type="SAM" id="Phobius"/>
    </source>
</evidence>
<reference evidence="2" key="1">
    <citation type="submission" date="2020-05" db="EMBL/GenBank/DDBJ databases">
        <authorList>
            <person name="Chiriac C."/>
            <person name="Salcher M."/>
            <person name="Ghai R."/>
            <person name="Kavagutti S V."/>
        </authorList>
    </citation>
    <scope>NUCLEOTIDE SEQUENCE</scope>
</reference>
<dbReference type="EMBL" id="CAFBQV010000024">
    <property type="protein sequence ID" value="CAB5060495.1"/>
    <property type="molecule type" value="Genomic_DNA"/>
</dbReference>
<evidence type="ECO:0000313" key="2">
    <source>
        <dbReference type="EMBL" id="CAB4811163.1"/>
    </source>
</evidence>
<organism evidence="2">
    <name type="scientific">freshwater metagenome</name>
    <dbReference type="NCBI Taxonomy" id="449393"/>
    <lineage>
        <taxon>unclassified sequences</taxon>
        <taxon>metagenomes</taxon>
        <taxon>ecological metagenomes</taxon>
    </lineage>
</organism>
<gene>
    <name evidence="2" type="ORF">UFOPK3026_01122</name>
    <name evidence="3" type="ORF">UFOPK4345_00270</name>
</gene>
<proteinExistence type="predicted"/>
<keyword evidence="1" id="KW-0472">Membrane</keyword>
<accession>A0A6J6YS81</accession>
<feature type="transmembrane region" description="Helical" evidence="1">
    <location>
        <begin position="6"/>
        <end position="26"/>
    </location>
</feature>
<sequence length="44" mass="4943">MQNAGFIIASYILTIGSVLLFAVITLRRAKESAKIVEDKHKPWI</sequence>
<keyword evidence="1" id="KW-0812">Transmembrane</keyword>
<evidence type="ECO:0000313" key="3">
    <source>
        <dbReference type="EMBL" id="CAB5060495.1"/>
    </source>
</evidence>
<keyword evidence="1" id="KW-1133">Transmembrane helix</keyword>
<dbReference type="AlphaFoldDB" id="A0A6J6YS81"/>
<name>A0A6J6YS81_9ZZZZ</name>
<protein>
    <submittedName>
        <fullName evidence="2">Unannotated protein</fullName>
    </submittedName>
</protein>
<dbReference type="EMBL" id="CAFAAP010000178">
    <property type="protein sequence ID" value="CAB4811163.1"/>
    <property type="molecule type" value="Genomic_DNA"/>
</dbReference>